<proteinExistence type="predicted"/>
<dbReference type="AlphaFoldDB" id="A0A9D1QP99"/>
<reference evidence="1" key="2">
    <citation type="submission" date="2021-04" db="EMBL/GenBank/DDBJ databases">
        <authorList>
            <person name="Gilroy R."/>
        </authorList>
    </citation>
    <scope>NUCLEOTIDE SEQUENCE</scope>
    <source>
        <strain evidence="1">ChiHejej3B27-2180</strain>
    </source>
</reference>
<protein>
    <submittedName>
        <fullName evidence="1">Uncharacterized protein</fullName>
    </submittedName>
</protein>
<accession>A0A9D1QP99</accession>
<dbReference type="EMBL" id="DXGK01000052">
    <property type="protein sequence ID" value="HIW70284.1"/>
    <property type="molecule type" value="Genomic_DNA"/>
</dbReference>
<comment type="caution">
    <text evidence="1">The sequence shown here is derived from an EMBL/GenBank/DDBJ whole genome shotgun (WGS) entry which is preliminary data.</text>
</comment>
<sequence length="52" mass="5936">MITNEQRAHDIALTLMAKNANTGDPIEAYQFYINYLVPILKQMDKDFPHGIA</sequence>
<organism evidence="1 2">
    <name type="scientific">Candidatus Limosilactobacillus merdipullorum</name>
    <dbReference type="NCBI Taxonomy" id="2838653"/>
    <lineage>
        <taxon>Bacteria</taxon>
        <taxon>Bacillati</taxon>
        <taxon>Bacillota</taxon>
        <taxon>Bacilli</taxon>
        <taxon>Lactobacillales</taxon>
        <taxon>Lactobacillaceae</taxon>
        <taxon>Limosilactobacillus</taxon>
    </lineage>
</organism>
<reference evidence="1" key="1">
    <citation type="journal article" date="2021" name="PeerJ">
        <title>Extensive microbial diversity within the chicken gut microbiome revealed by metagenomics and culture.</title>
        <authorList>
            <person name="Gilroy R."/>
            <person name="Ravi A."/>
            <person name="Getino M."/>
            <person name="Pursley I."/>
            <person name="Horton D.L."/>
            <person name="Alikhan N.F."/>
            <person name="Baker D."/>
            <person name="Gharbi K."/>
            <person name="Hall N."/>
            <person name="Watson M."/>
            <person name="Adriaenssens E.M."/>
            <person name="Foster-Nyarko E."/>
            <person name="Jarju S."/>
            <person name="Secka A."/>
            <person name="Antonio M."/>
            <person name="Oren A."/>
            <person name="Chaudhuri R.R."/>
            <person name="La Ragione R."/>
            <person name="Hildebrand F."/>
            <person name="Pallen M.J."/>
        </authorList>
    </citation>
    <scope>NUCLEOTIDE SEQUENCE</scope>
    <source>
        <strain evidence="1">ChiHejej3B27-2180</strain>
    </source>
</reference>
<dbReference type="Proteomes" id="UP000886878">
    <property type="component" value="Unassembled WGS sequence"/>
</dbReference>
<gene>
    <name evidence="1" type="ORF">H9876_02740</name>
</gene>
<evidence type="ECO:0000313" key="2">
    <source>
        <dbReference type="Proteomes" id="UP000886878"/>
    </source>
</evidence>
<name>A0A9D1QP99_9LACO</name>
<evidence type="ECO:0000313" key="1">
    <source>
        <dbReference type="EMBL" id="HIW70284.1"/>
    </source>
</evidence>